<feature type="transmembrane region" description="Helical" evidence="1">
    <location>
        <begin position="292"/>
        <end position="313"/>
    </location>
</feature>
<protein>
    <recommendedName>
        <fullName evidence="4">Glucosyl transferase GtrII</fullName>
    </recommendedName>
</protein>
<gene>
    <name evidence="2" type="ORF">GGI52_003176</name>
</gene>
<feature type="transmembrane region" description="Helical" evidence="1">
    <location>
        <begin position="126"/>
        <end position="147"/>
    </location>
</feature>
<dbReference type="Pfam" id="PF14264">
    <property type="entry name" value="Glucos_trans_II"/>
    <property type="match status" value="1"/>
</dbReference>
<dbReference type="InterPro" id="IPR025686">
    <property type="entry name" value="Glucos_trans_II"/>
</dbReference>
<dbReference type="AlphaFoldDB" id="A0A7Y9VYA5"/>
<feature type="transmembrane region" description="Helical" evidence="1">
    <location>
        <begin position="250"/>
        <end position="272"/>
    </location>
</feature>
<reference evidence="2 3" key="1">
    <citation type="submission" date="2020-07" db="EMBL/GenBank/DDBJ databases">
        <title>Exploring microbial biodiversity for novel pathways involved in the catabolism of aromatic compounds derived from lignin.</title>
        <authorList>
            <person name="Elkins J."/>
        </authorList>
    </citation>
    <scope>NUCLEOTIDE SEQUENCE [LARGE SCALE GENOMIC DNA]</scope>
    <source>
        <strain evidence="2 3">VanB</strain>
    </source>
</reference>
<evidence type="ECO:0000256" key="1">
    <source>
        <dbReference type="SAM" id="Phobius"/>
    </source>
</evidence>
<evidence type="ECO:0000313" key="3">
    <source>
        <dbReference type="Proteomes" id="UP000553035"/>
    </source>
</evidence>
<accession>A0A7Y9VYA5</accession>
<feature type="transmembrane region" description="Helical" evidence="1">
    <location>
        <begin position="325"/>
        <end position="344"/>
    </location>
</feature>
<name>A0A7Y9VYA5_9PSED</name>
<evidence type="ECO:0000313" key="2">
    <source>
        <dbReference type="EMBL" id="NYH10133.1"/>
    </source>
</evidence>
<dbReference type="EMBL" id="JACCAT010000001">
    <property type="protein sequence ID" value="NYH10133.1"/>
    <property type="molecule type" value="Genomic_DNA"/>
</dbReference>
<feature type="transmembrane region" description="Helical" evidence="1">
    <location>
        <begin position="14"/>
        <end position="32"/>
    </location>
</feature>
<proteinExistence type="predicted"/>
<keyword evidence="1" id="KW-1133">Transmembrane helix</keyword>
<feature type="transmembrane region" description="Helical" evidence="1">
    <location>
        <begin position="350"/>
        <end position="368"/>
    </location>
</feature>
<feature type="transmembrane region" description="Helical" evidence="1">
    <location>
        <begin position="159"/>
        <end position="183"/>
    </location>
</feature>
<comment type="caution">
    <text evidence="2">The sequence shown here is derived from an EMBL/GenBank/DDBJ whole genome shotgun (WGS) entry which is preliminary data.</text>
</comment>
<keyword evidence="1" id="KW-0812">Transmembrane</keyword>
<feature type="transmembrane region" description="Helical" evidence="1">
    <location>
        <begin position="60"/>
        <end position="85"/>
    </location>
</feature>
<organism evidence="2 3">
    <name type="scientific">Pseudomonas moraviensis</name>
    <dbReference type="NCBI Taxonomy" id="321662"/>
    <lineage>
        <taxon>Bacteria</taxon>
        <taxon>Pseudomonadati</taxon>
        <taxon>Pseudomonadota</taxon>
        <taxon>Gammaproteobacteria</taxon>
        <taxon>Pseudomonadales</taxon>
        <taxon>Pseudomonadaceae</taxon>
        <taxon>Pseudomonas</taxon>
    </lineage>
</organism>
<dbReference type="Proteomes" id="UP000553035">
    <property type="component" value="Unassembled WGS sequence"/>
</dbReference>
<evidence type="ECO:0008006" key="4">
    <source>
        <dbReference type="Google" id="ProtNLM"/>
    </source>
</evidence>
<sequence length="499" mass="55914">MSDFLVRELGRRQAVLFFLLATLLYILPLILADFPYIDDNWRTLAAGNAWAGQGRLFMDWLYQALTLTGAAPNIFPLPLLLATIAMSFALTRLTFHYFPEPTLACCLVALPLWYNPFLLQNLSYQYDGAGMALSLVAAIYAITFCGASRIQRWLVPSVLLALAIGLYQISLNVFLGLCCLELLRNVHGRMPWSALWCQSGWRLAQLLLAVLIYSVTAYPFTETGRTQLLNASADPLLQIGINIGRVMEKVALLFHGGYTAVFVVLVLCALFGTVQLGRQIRERNLSRAKGLLLSFSCLLTLPLVVLLVPGMTLLFRDFNEGARTLMGFGVLLMLLFYLAWLGIAPLHQRLPLLLAIPLLATLSLSFAYGRVLMMEKTFASNALYSLSHDISSHRELREAKRIYISVTYSDRWLAGAVGTFKQLPVLHYLLNVDYFMLAENLPSAGITNVVAERERRNATHAGLMGYPPLVDSLYYRLYLVGDYGFIVMKEPPHGRLLQW</sequence>
<feature type="transmembrane region" description="Helical" evidence="1">
    <location>
        <begin position="97"/>
        <end position="114"/>
    </location>
</feature>
<keyword evidence="1" id="KW-0472">Membrane</keyword>